<dbReference type="Gene3D" id="3.30.420.40">
    <property type="match status" value="1"/>
</dbReference>
<comment type="caution">
    <text evidence="2">The sequence shown here is derived from an EMBL/GenBank/DDBJ whole genome shotgun (WGS) entry which is preliminary data.</text>
</comment>
<organism evidence="2 3">
    <name type="scientific">Mycoplasmopsis mucosicanis</name>
    <dbReference type="NCBI Taxonomy" id="458208"/>
    <lineage>
        <taxon>Bacteria</taxon>
        <taxon>Bacillati</taxon>
        <taxon>Mycoplasmatota</taxon>
        <taxon>Mycoplasmoidales</taxon>
        <taxon>Metamycoplasmataceae</taxon>
        <taxon>Mycoplasmopsis</taxon>
    </lineage>
</organism>
<dbReference type="OrthoDB" id="9784166at2"/>
<feature type="domain" description="Gcp-like" evidence="1">
    <location>
        <begin position="38"/>
        <end position="103"/>
    </location>
</feature>
<proteinExistence type="predicted"/>
<gene>
    <name evidence="2" type="ORF">E1I18_00275</name>
</gene>
<dbReference type="Proteomes" id="UP000320801">
    <property type="component" value="Unassembled WGS sequence"/>
</dbReference>
<evidence type="ECO:0000259" key="1">
    <source>
        <dbReference type="Pfam" id="PF00814"/>
    </source>
</evidence>
<dbReference type="SUPFAM" id="SSF53067">
    <property type="entry name" value="Actin-like ATPase domain"/>
    <property type="match status" value="1"/>
</dbReference>
<dbReference type="InterPro" id="IPR043129">
    <property type="entry name" value="ATPase_NBD"/>
</dbReference>
<dbReference type="AlphaFoldDB" id="A0A507SR22"/>
<dbReference type="Pfam" id="PF00814">
    <property type="entry name" value="TsaD"/>
    <property type="match status" value="1"/>
</dbReference>
<evidence type="ECO:0000313" key="2">
    <source>
        <dbReference type="EMBL" id="TQC54200.1"/>
    </source>
</evidence>
<name>A0A507SR22_9BACT</name>
<evidence type="ECO:0000313" key="3">
    <source>
        <dbReference type="Proteomes" id="UP000320801"/>
    </source>
</evidence>
<accession>A0A507SR22</accession>
<reference evidence="2 3" key="1">
    <citation type="submission" date="2019-03" db="EMBL/GenBank/DDBJ databases">
        <title>Characterization of a novel Mycoplasma cynos real-time PCR assay.</title>
        <authorList>
            <person name="Tallmadge R.L."/>
            <person name="Mitchell P.K."/>
            <person name="Goodman L."/>
        </authorList>
    </citation>
    <scope>NUCLEOTIDE SEQUENCE [LARGE SCALE GENOMIC DNA]</scope>
    <source>
        <strain evidence="2 3">1642</strain>
    </source>
</reference>
<sequence length="185" mass="21432">MKLFLDTTAKDFALALFDNNLKLINKIIISDQPKKVDLITEYVPKICTDSNVNIHEIDTFYTNLGPGLFTGVRISLVYLRTITLITNAKIKTVSSMQILQRQNPLQREFNINAMGNKYFNYFALNTHFSVDLVKVVQGELTNYDQIDYEELFNNFAVYEDLFIENNEPINIEPYYIKQPQIGSKK</sequence>
<keyword evidence="3" id="KW-1185">Reference proteome</keyword>
<dbReference type="InterPro" id="IPR000905">
    <property type="entry name" value="Gcp-like_dom"/>
</dbReference>
<dbReference type="EMBL" id="SMDN01000001">
    <property type="protein sequence ID" value="TQC54200.1"/>
    <property type="molecule type" value="Genomic_DNA"/>
</dbReference>
<protein>
    <recommendedName>
        <fullName evidence="1">Gcp-like domain-containing protein</fullName>
    </recommendedName>
</protein>
<dbReference type="RefSeq" id="WP_141483612.1">
    <property type="nucleotide sequence ID" value="NZ_SMDN01000001.1"/>
</dbReference>